<name>A0A0C9ZE87_9AGAM</name>
<dbReference type="InParanoid" id="A0A0C9ZE87"/>
<reference evidence="2" key="2">
    <citation type="submission" date="2015-01" db="EMBL/GenBank/DDBJ databases">
        <title>Evolutionary Origins and Diversification of the Mycorrhizal Mutualists.</title>
        <authorList>
            <consortium name="DOE Joint Genome Institute"/>
            <consortium name="Mycorrhizal Genomics Consortium"/>
            <person name="Kohler A."/>
            <person name="Kuo A."/>
            <person name="Nagy L.G."/>
            <person name="Floudas D."/>
            <person name="Copeland A."/>
            <person name="Barry K.W."/>
            <person name="Cichocki N."/>
            <person name="Veneault-Fourrey C."/>
            <person name="LaButti K."/>
            <person name="Lindquist E.A."/>
            <person name="Lipzen A."/>
            <person name="Lundell T."/>
            <person name="Morin E."/>
            <person name="Murat C."/>
            <person name="Riley R."/>
            <person name="Ohm R."/>
            <person name="Sun H."/>
            <person name="Tunlid A."/>
            <person name="Henrissat B."/>
            <person name="Grigoriev I.V."/>
            <person name="Hibbett D.S."/>
            <person name="Martin F."/>
        </authorList>
    </citation>
    <scope>NUCLEOTIDE SEQUENCE [LARGE SCALE GENOMIC DNA]</scope>
    <source>
        <strain evidence="2">UH-Slu-Lm8-n1</strain>
    </source>
</reference>
<dbReference type="EMBL" id="KN835588">
    <property type="protein sequence ID" value="KIK35800.1"/>
    <property type="molecule type" value="Genomic_DNA"/>
</dbReference>
<sequence length="146" mass="16913">MSLESQPSHRYPNETLIYHGYLGCSPLYPTIAISIHTLANYCQCHRTCPQFSIKAQCKALCHLHNFSDAYNIYLEILHHVNYRLNEALHRNMPNWRLLNTCPCCTYKLEDKPLLALEWLVSIDGNNSLKRWASSTYSTARFSEASF</sequence>
<reference evidence="1 2" key="1">
    <citation type="submission" date="2014-04" db="EMBL/GenBank/DDBJ databases">
        <authorList>
            <consortium name="DOE Joint Genome Institute"/>
            <person name="Kuo A."/>
            <person name="Ruytinx J."/>
            <person name="Rineau F."/>
            <person name="Colpaert J."/>
            <person name="Kohler A."/>
            <person name="Nagy L.G."/>
            <person name="Floudas D."/>
            <person name="Copeland A."/>
            <person name="Barry K.W."/>
            <person name="Cichocki N."/>
            <person name="Veneault-Fourrey C."/>
            <person name="LaButti K."/>
            <person name="Lindquist E.A."/>
            <person name="Lipzen A."/>
            <person name="Lundell T."/>
            <person name="Morin E."/>
            <person name="Murat C."/>
            <person name="Sun H."/>
            <person name="Tunlid A."/>
            <person name="Henrissat B."/>
            <person name="Grigoriev I.V."/>
            <person name="Hibbett D.S."/>
            <person name="Martin F."/>
            <person name="Nordberg H.P."/>
            <person name="Cantor M.N."/>
            <person name="Hua S.X."/>
        </authorList>
    </citation>
    <scope>NUCLEOTIDE SEQUENCE [LARGE SCALE GENOMIC DNA]</scope>
    <source>
        <strain evidence="1 2">UH-Slu-Lm8-n1</strain>
    </source>
</reference>
<proteinExistence type="predicted"/>
<protein>
    <recommendedName>
        <fullName evidence="3">CxC1-like cysteine cluster associated with KDZ transposases domain-containing protein</fullName>
    </recommendedName>
</protein>
<organism evidence="1 2">
    <name type="scientific">Suillus luteus UH-Slu-Lm8-n1</name>
    <dbReference type="NCBI Taxonomy" id="930992"/>
    <lineage>
        <taxon>Eukaryota</taxon>
        <taxon>Fungi</taxon>
        <taxon>Dikarya</taxon>
        <taxon>Basidiomycota</taxon>
        <taxon>Agaricomycotina</taxon>
        <taxon>Agaricomycetes</taxon>
        <taxon>Agaricomycetidae</taxon>
        <taxon>Boletales</taxon>
        <taxon>Suillineae</taxon>
        <taxon>Suillaceae</taxon>
        <taxon>Suillus</taxon>
    </lineage>
</organism>
<dbReference type="Proteomes" id="UP000054485">
    <property type="component" value="Unassembled WGS sequence"/>
</dbReference>
<gene>
    <name evidence="1" type="ORF">CY34DRAFT_26528</name>
</gene>
<evidence type="ECO:0008006" key="3">
    <source>
        <dbReference type="Google" id="ProtNLM"/>
    </source>
</evidence>
<dbReference type="AlphaFoldDB" id="A0A0C9ZE87"/>
<dbReference type="STRING" id="930992.A0A0C9ZE87"/>
<accession>A0A0C9ZE87</accession>
<dbReference type="OrthoDB" id="2505969at2759"/>
<evidence type="ECO:0000313" key="2">
    <source>
        <dbReference type="Proteomes" id="UP000054485"/>
    </source>
</evidence>
<dbReference type="HOGENOM" id="CLU_129436_0_0_1"/>
<keyword evidence="2" id="KW-1185">Reference proteome</keyword>
<evidence type="ECO:0000313" key="1">
    <source>
        <dbReference type="EMBL" id="KIK35800.1"/>
    </source>
</evidence>